<dbReference type="SUPFAM" id="SSF52540">
    <property type="entry name" value="P-loop containing nucleoside triphosphate hydrolases"/>
    <property type="match status" value="1"/>
</dbReference>
<comment type="subcellular location">
    <subcellularLocation>
        <location evidence="3">Nucleus</location>
    </subcellularLocation>
</comment>
<dbReference type="Pfam" id="PF06726">
    <property type="entry name" value="BC10"/>
    <property type="match status" value="1"/>
</dbReference>
<dbReference type="PROSITE" id="PS51194">
    <property type="entry name" value="HELICASE_CTER"/>
    <property type="match status" value="1"/>
</dbReference>
<dbReference type="AlphaFoldDB" id="A0A7R9FQT2"/>
<dbReference type="GO" id="GO:0005634">
    <property type="term" value="C:nucleus"/>
    <property type="evidence" value="ECO:0007669"/>
    <property type="project" value="UniProtKB-SubCell"/>
</dbReference>
<dbReference type="InterPro" id="IPR004589">
    <property type="entry name" value="DNA_helicase_ATP-dep_RecQ"/>
</dbReference>
<dbReference type="Pfam" id="PF00271">
    <property type="entry name" value="Helicase_C"/>
    <property type="match status" value="1"/>
</dbReference>
<evidence type="ECO:0000313" key="21">
    <source>
        <dbReference type="Proteomes" id="UP000677054"/>
    </source>
</evidence>
<evidence type="ECO:0000256" key="3">
    <source>
        <dbReference type="ARBA" id="ARBA00004123"/>
    </source>
</evidence>
<dbReference type="GO" id="GO:0005694">
    <property type="term" value="C:chromosome"/>
    <property type="evidence" value="ECO:0007669"/>
    <property type="project" value="TreeGrafter"/>
</dbReference>
<reference evidence="20" key="1">
    <citation type="submission" date="2020-11" db="EMBL/GenBank/DDBJ databases">
        <authorList>
            <person name="Tran Van P."/>
        </authorList>
    </citation>
    <scope>NUCLEOTIDE SEQUENCE</scope>
</reference>
<dbReference type="Proteomes" id="UP000677054">
    <property type="component" value="Unassembled WGS sequence"/>
</dbReference>
<dbReference type="NCBIfam" id="TIGR00614">
    <property type="entry name" value="recQ_fam"/>
    <property type="match status" value="1"/>
</dbReference>
<evidence type="ECO:0000256" key="2">
    <source>
        <dbReference type="ARBA" id="ARBA00001946"/>
    </source>
</evidence>
<dbReference type="GO" id="GO:0000724">
    <property type="term" value="P:double-strand break repair via homologous recombination"/>
    <property type="evidence" value="ECO:0007669"/>
    <property type="project" value="TreeGrafter"/>
</dbReference>
<evidence type="ECO:0000256" key="8">
    <source>
        <dbReference type="ARBA" id="ARBA00022806"/>
    </source>
</evidence>
<gene>
    <name evidence="20" type="ORF">DSTB1V02_LOCUS11269</name>
</gene>
<dbReference type="Gene3D" id="3.40.50.300">
    <property type="entry name" value="P-loop containing nucleotide triphosphate hydrolases"/>
    <property type="match status" value="2"/>
</dbReference>
<accession>A0A7R9FQT2</accession>
<evidence type="ECO:0000256" key="5">
    <source>
        <dbReference type="ARBA" id="ARBA00022723"/>
    </source>
</evidence>
<dbReference type="OrthoDB" id="10261556at2759"/>
<proteinExistence type="inferred from homology"/>
<feature type="domain" description="Helicase ATP-binding" evidence="18">
    <location>
        <begin position="206"/>
        <end position="381"/>
    </location>
</feature>
<dbReference type="FunFam" id="3.40.50.300:FF:000752">
    <property type="entry name" value="ATP-dependent DNA helicase"/>
    <property type="match status" value="1"/>
</dbReference>
<dbReference type="CDD" id="cd18794">
    <property type="entry name" value="SF2_C_RecQ"/>
    <property type="match status" value="1"/>
</dbReference>
<evidence type="ECO:0000256" key="13">
    <source>
        <dbReference type="ARBA" id="ARBA00034617"/>
    </source>
</evidence>
<comment type="cofactor">
    <cofactor evidence="1">
        <name>Mn(2+)</name>
        <dbReference type="ChEBI" id="CHEBI:29035"/>
    </cofactor>
</comment>
<dbReference type="GO" id="GO:0005737">
    <property type="term" value="C:cytoplasm"/>
    <property type="evidence" value="ECO:0007669"/>
    <property type="project" value="TreeGrafter"/>
</dbReference>
<keyword evidence="21" id="KW-1185">Reference proteome</keyword>
<keyword evidence="17" id="KW-0812">Transmembrane</keyword>
<evidence type="ECO:0000259" key="18">
    <source>
        <dbReference type="PROSITE" id="PS51192"/>
    </source>
</evidence>
<dbReference type="GO" id="GO:0016787">
    <property type="term" value="F:hydrolase activity"/>
    <property type="evidence" value="ECO:0007669"/>
    <property type="project" value="UniProtKB-KW"/>
</dbReference>
<evidence type="ECO:0000256" key="4">
    <source>
        <dbReference type="ARBA" id="ARBA00005446"/>
    </source>
</evidence>
<feature type="transmembrane region" description="Helical" evidence="17">
    <location>
        <begin position="20"/>
        <end position="38"/>
    </location>
</feature>
<sequence>MYCLQWLLPVLLMPKPMNPALFFNHAMFMLVYLIGFYLEKKPCTICSLIFMIAFFLICYNCFSNCIICFSKQCSPSDSSSCEYNNKNMELSCIKKEVDALDIQIAKLQHCKRQLLERKESLLQSIRQEKITELESQDWQGKGSVLWLRPDSLNLLLKSPSPWSEELVLITGFVVFYLEFPWSKEIKEALRGKFKLEKFRDLQLAAINASLSRHDVILIMPTGGGKSLVYQLPAVVSQGVTLVVSPLVSLMEDQIMALHKLQIHADMLNASCSREKVSQILNALIDKHGDLKLLYVTPEKMAKSKRFMSKLQKCYELGLLARVAIDEVHCCSQWGHDFRPDYKFLGILRSMFPKTPILGLTATATSNVTEDVKEFLNIPQAMVFKSSFNRPNLYYEVQEKSSSLKDSLDILSSLLTQDFAGQSGIIYTLTIRESEELTTELQKRGLQVGCYHANLEAKTRSDIHQKWLQNEIQAVVATVAFGMGIDKPDVRFVIHHCMSKSMENFYQESGRAGRDEERARCIVLFRFADIFRISTMVFTERTGLTNLYSMVSYCLDSY</sequence>
<dbReference type="EMBL" id="LR903116">
    <property type="protein sequence ID" value="CAD7251503.1"/>
    <property type="molecule type" value="Genomic_DNA"/>
</dbReference>
<dbReference type="PANTHER" id="PTHR13710:SF105">
    <property type="entry name" value="ATP-DEPENDENT DNA HELICASE Q1"/>
    <property type="match status" value="1"/>
</dbReference>
<dbReference type="PANTHER" id="PTHR13710">
    <property type="entry name" value="DNA HELICASE RECQ FAMILY MEMBER"/>
    <property type="match status" value="1"/>
</dbReference>
<keyword evidence="12" id="KW-0539">Nucleus</keyword>
<comment type="similarity">
    <text evidence="4">Belongs to the helicase family. RecQ subfamily.</text>
</comment>
<feature type="transmembrane region" description="Helical" evidence="17">
    <location>
        <begin position="45"/>
        <end position="62"/>
    </location>
</feature>
<dbReference type="InterPro" id="IPR009598">
    <property type="entry name" value="BCALP"/>
</dbReference>
<dbReference type="InterPro" id="IPR001650">
    <property type="entry name" value="Helicase_C-like"/>
</dbReference>
<evidence type="ECO:0000256" key="6">
    <source>
        <dbReference type="ARBA" id="ARBA00022741"/>
    </source>
</evidence>
<keyword evidence="8" id="KW-0347">Helicase</keyword>
<comment type="catalytic activity">
    <reaction evidence="16">
        <text>ATP + H2O = ADP + phosphate + H(+)</text>
        <dbReference type="Rhea" id="RHEA:13065"/>
        <dbReference type="ChEBI" id="CHEBI:15377"/>
        <dbReference type="ChEBI" id="CHEBI:15378"/>
        <dbReference type="ChEBI" id="CHEBI:30616"/>
        <dbReference type="ChEBI" id="CHEBI:43474"/>
        <dbReference type="ChEBI" id="CHEBI:456216"/>
    </reaction>
    <physiologicalReaction direction="left-to-right" evidence="16">
        <dbReference type="Rhea" id="RHEA:13066"/>
    </physiologicalReaction>
</comment>
<dbReference type="CDD" id="cd18015">
    <property type="entry name" value="DEXHc_RecQ1"/>
    <property type="match status" value="1"/>
</dbReference>
<keyword evidence="10" id="KW-0238">DNA-binding</keyword>
<feature type="domain" description="Helicase C-terminal" evidence="19">
    <location>
        <begin position="402"/>
        <end position="557"/>
    </location>
</feature>
<comment type="catalytic activity">
    <reaction evidence="13">
        <text>Couples ATP hydrolysis with the unwinding of duplex DNA by translocating in the 3'-5' direction.</text>
        <dbReference type="EC" id="5.6.2.4"/>
    </reaction>
</comment>
<dbReference type="SMART" id="SM00487">
    <property type="entry name" value="DEXDc"/>
    <property type="match status" value="1"/>
</dbReference>
<comment type="cofactor">
    <cofactor evidence="2">
        <name>Mg(2+)</name>
        <dbReference type="ChEBI" id="CHEBI:18420"/>
    </cofactor>
</comment>
<name>A0A7R9FQT2_9CRUS</name>
<dbReference type="GO" id="GO:0005524">
    <property type="term" value="F:ATP binding"/>
    <property type="evidence" value="ECO:0007669"/>
    <property type="project" value="UniProtKB-KW"/>
</dbReference>
<keyword evidence="5" id="KW-0479">Metal-binding</keyword>
<dbReference type="InterPro" id="IPR014001">
    <property type="entry name" value="Helicase_ATP-bd"/>
</dbReference>
<dbReference type="InterPro" id="IPR011545">
    <property type="entry name" value="DEAD/DEAH_box_helicase_dom"/>
</dbReference>
<keyword evidence="6" id="KW-0547">Nucleotide-binding</keyword>
<dbReference type="Pfam" id="PF00270">
    <property type="entry name" value="DEAD"/>
    <property type="match status" value="1"/>
</dbReference>
<dbReference type="EMBL" id="CAJPEV010003599">
    <property type="protein sequence ID" value="CAG0900109.1"/>
    <property type="molecule type" value="Genomic_DNA"/>
</dbReference>
<dbReference type="SMART" id="SM00490">
    <property type="entry name" value="HELICc"/>
    <property type="match status" value="1"/>
</dbReference>
<evidence type="ECO:0000256" key="1">
    <source>
        <dbReference type="ARBA" id="ARBA00001936"/>
    </source>
</evidence>
<dbReference type="GO" id="GO:0046872">
    <property type="term" value="F:metal ion binding"/>
    <property type="evidence" value="ECO:0007669"/>
    <property type="project" value="UniProtKB-KW"/>
</dbReference>
<keyword evidence="17" id="KW-0472">Membrane</keyword>
<dbReference type="PROSITE" id="PS51192">
    <property type="entry name" value="HELICASE_ATP_BIND_1"/>
    <property type="match status" value="1"/>
</dbReference>
<dbReference type="GO" id="GO:0009378">
    <property type="term" value="F:four-way junction helicase activity"/>
    <property type="evidence" value="ECO:0007669"/>
    <property type="project" value="TreeGrafter"/>
</dbReference>
<dbReference type="InterPro" id="IPR027417">
    <property type="entry name" value="P-loop_NTPase"/>
</dbReference>
<keyword evidence="11" id="KW-0413">Isomerase</keyword>
<dbReference type="GO" id="GO:0043138">
    <property type="term" value="F:3'-5' DNA helicase activity"/>
    <property type="evidence" value="ECO:0007669"/>
    <property type="project" value="UniProtKB-EC"/>
</dbReference>
<evidence type="ECO:0000256" key="16">
    <source>
        <dbReference type="ARBA" id="ARBA00048778"/>
    </source>
</evidence>
<evidence type="ECO:0000313" key="20">
    <source>
        <dbReference type="EMBL" id="CAD7251503.1"/>
    </source>
</evidence>
<evidence type="ECO:0000256" key="9">
    <source>
        <dbReference type="ARBA" id="ARBA00022840"/>
    </source>
</evidence>
<evidence type="ECO:0000259" key="19">
    <source>
        <dbReference type="PROSITE" id="PS51194"/>
    </source>
</evidence>
<feature type="non-terminal residue" evidence="20">
    <location>
        <position position="557"/>
    </location>
</feature>
<evidence type="ECO:0000256" key="12">
    <source>
        <dbReference type="ARBA" id="ARBA00023242"/>
    </source>
</evidence>
<dbReference type="GO" id="GO:0003677">
    <property type="term" value="F:DNA binding"/>
    <property type="evidence" value="ECO:0007669"/>
    <property type="project" value="UniProtKB-KW"/>
</dbReference>
<keyword evidence="17" id="KW-1133">Transmembrane helix</keyword>
<keyword evidence="7" id="KW-0378">Hydrolase</keyword>
<keyword evidence="9" id="KW-0067">ATP-binding</keyword>
<evidence type="ECO:0000256" key="15">
    <source>
        <dbReference type="ARBA" id="ARBA00044566"/>
    </source>
</evidence>
<dbReference type="EC" id="5.6.2.4" evidence="14"/>
<evidence type="ECO:0000256" key="10">
    <source>
        <dbReference type="ARBA" id="ARBA00023125"/>
    </source>
</evidence>
<dbReference type="SMART" id="SM01396">
    <property type="entry name" value="BC10"/>
    <property type="match status" value="1"/>
</dbReference>
<evidence type="ECO:0000256" key="14">
    <source>
        <dbReference type="ARBA" id="ARBA00034808"/>
    </source>
</evidence>
<evidence type="ECO:0000256" key="17">
    <source>
        <dbReference type="SAM" id="Phobius"/>
    </source>
</evidence>
<evidence type="ECO:0000256" key="7">
    <source>
        <dbReference type="ARBA" id="ARBA00022801"/>
    </source>
</evidence>
<evidence type="ECO:0000256" key="11">
    <source>
        <dbReference type="ARBA" id="ARBA00023235"/>
    </source>
</evidence>
<organism evidence="20">
    <name type="scientific">Darwinula stevensoni</name>
    <dbReference type="NCBI Taxonomy" id="69355"/>
    <lineage>
        <taxon>Eukaryota</taxon>
        <taxon>Metazoa</taxon>
        <taxon>Ecdysozoa</taxon>
        <taxon>Arthropoda</taxon>
        <taxon>Crustacea</taxon>
        <taxon>Oligostraca</taxon>
        <taxon>Ostracoda</taxon>
        <taxon>Podocopa</taxon>
        <taxon>Podocopida</taxon>
        <taxon>Darwinulocopina</taxon>
        <taxon>Darwinuloidea</taxon>
        <taxon>Darwinulidae</taxon>
        <taxon>Darwinula</taxon>
    </lineage>
</organism>
<protein>
    <recommendedName>
        <fullName evidence="14">DNA 3'-5' helicase</fullName>
        <ecNumber evidence="14">5.6.2.4</ecNumber>
    </recommendedName>
    <alternativeName>
        <fullName evidence="15">DNA 3'-5' helicase Q1</fullName>
    </alternativeName>
</protein>